<dbReference type="Pfam" id="PF00657">
    <property type="entry name" value="Lipase_GDSL"/>
    <property type="match status" value="1"/>
</dbReference>
<dbReference type="SUPFAM" id="SSF52266">
    <property type="entry name" value="SGNH hydrolase"/>
    <property type="match status" value="1"/>
</dbReference>
<dbReference type="InterPro" id="IPR001087">
    <property type="entry name" value="GDSL"/>
</dbReference>
<dbReference type="AlphaFoldDB" id="A0A2I2FZQ9"/>
<evidence type="ECO:0000256" key="1">
    <source>
        <dbReference type="ARBA" id="ARBA00022801"/>
    </source>
</evidence>
<evidence type="ECO:0000313" key="2">
    <source>
        <dbReference type="EMBL" id="PLB46113.1"/>
    </source>
</evidence>
<evidence type="ECO:0008006" key="4">
    <source>
        <dbReference type="Google" id="ProtNLM"/>
    </source>
</evidence>
<proteinExistence type="predicted"/>
<evidence type="ECO:0000313" key="3">
    <source>
        <dbReference type="Proteomes" id="UP000234275"/>
    </source>
</evidence>
<dbReference type="InterPro" id="IPR051058">
    <property type="entry name" value="GDSL_Est/Lipase"/>
</dbReference>
<protein>
    <recommendedName>
        <fullName evidence="4">Carbohydrate esterase family 16 protein</fullName>
    </recommendedName>
</protein>
<gene>
    <name evidence="2" type="ORF">P170DRAFT_449643</name>
</gene>
<keyword evidence="1" id="KW-0378">Hydrolase</keyword>
<dbReference type="PANTHER" id="PTHR45648:SF22">
    <property type="entry name" value="GDSL LIPASE_ACYLHYDROLASE FAMILY PROTEIN (AFU_ORTHOLOGUE AFUA_4G14700)"/>
    <property type="match status" value="1"/>
</dbReference>
<keyword evidence="3" id="KW-1185">Reference proteome</keyword>
<dbReference type="CDD" id="cd01846">
    <property type="entry name" value="fatty_acyltransferase_like"/>
    <property type="match status" value="1"/>
</dbReference>
<name>A0A2I2FZQ9_9EURO</name>
<dbReference type="RefSeq" id="XP_024701415.1">
    <property type="nucleotide sequence ID" value="XM_024851057.1"/>
</dbReference>
<comment type="caution">
    <text evidence="2">The sequence shown here is derived from an EMBL/GenBank/DDBJ whole genome shotgun (WGS) entry which is preliminary data.</text>
</comment>
<dbReference type="EMBL" id="MSFO01000007">
    <property type="protein sequence ID" value="PLB46113.1"/>
    <property type="molecule type" value="Genomic_DNA"/>
</dbReference>
<dbReference type="OrthoDB" id="1600564at2759"/>
<dbReference type="PANTHER" id="PTHR45648">
    <property type="entry name" value="GDSL LIPASE/ACYLHYDROLASE FAMILY PROTEIN (AFU_ORTHOLOGUE AFUA_4G14700)"/>
    <property type="match status" value="1"/>
</dbReference>
<accession>A0A2I2FZQ9</accession>
<organism evidence="2 3">
    <name type="scientific">Aspergillus steynii IBT 23096</name>
    <dbReference type="NCBI Taxonomy" id="1392250"/>
    <lineage>
        <taxon>Eukaryota</taxon>
        <taxon>Fungi</taxon>
        <taxon>Dikarya</taxon>
        <taxon>Ascomycota</taxon>
        <taxon>Pezizomycotina</taxon>
        <taxon>Eurotiomycetes</taxon>
        <taxon>Eurotiomycetidae</taxon>
        <taxon>Eurotiales</taxon>
        <taxon>Aspergillaceae</taxon>
        <taxon>Aspergillus</taxon>
        <taxon>Aspergillus subgen. Circumdati</taxon>
    </lineage>
</organism>
<dbReference type="STRING" id="1392250.A0A2I2FZQ9"/>
<dbReference type="VEuPathDB" id="FungiDB:P170DRAFT_449643"/>
<dbReference type="GO" id="GO:0016788">
    <property type="term" value="F:hydrolase activity, acting on ester bonds"/>
    <property type="evidence" value="ECO:0007669"/>
    <property type="project" value="InterPro"/>
</dbReference>
<sequence>MGNPSLGQGTTADGINWVGYLTTEYNASVVMNYNLAAYGATVDDAVVDGKSKDLVYQVTSDFNDYYCLSLEPSREWRPDTTLFGIWIGINDVLLSYMRDDPLEMISRILQSYLAVLDHLHECGARHFLLLNVPPTDRTPQMRWFEYWQRERHREVVVEFNRQLQAAVVGWRMTHRDSTMALYDSWSLMTEILDNPQIYGFEDGECMGQGCVWWDDLHPTSEFHRLLADDLATYLSQSGTGFV</sequence>
<dbReference type="Proteomes" id="UP000234275">
    <property type="component" value="Unassembled WGS sequence"/>
</dbReference>
<reference evidence="2 3" key="1">
    <citation type="submission" date="2016-12" db="EMBL/GenBank/DDBJ databases">
        <title>The genomes of Aspergillus section Nigri reveals drivers in fungal speciation.</title>
        <authorList>
            <consortium name="DOE Joint Genome Institute"/>
            <person name="Vesth T.C."/>
            <person name="Nybo J."/>
            <person name="Theobald S."/>
            <person name="Brandl J."/>
            <person name="Frisvad J.C."/>
            <person name="Nielsen K.F."/>
            <person name="Lyhne E.K."/>
            <person name="Kogle M.E."/>
            <person name="Kuo A."/>
            <person name="Riley R."/>
            <person name="Clum A."/>
            <person name="Nolan M."/>
            <person name="Lipzen A."/>
            <person name="Salamov A."/>
            <person name="Henrissat B."/>
            <person name="Wiebenga A."/>
            <person name="De Vries R.P."/>
            <person name="Grigoriev I.V."/>
            <person name="Mortensen U.H."/>
            <person name="Andersen M.R."/>
            <person name="Baker S.E."/>
        </authorList>
    </citation>
    <scope>NUCLEOTIDE SEQUENCE [LARGE SCALE GENOMIC DNA]</scope>
    <source>
        <strain evidence="2 3">IBT 23096</strain>
    </source>
</reference>
<dbReference type="GeneID" id="36558756"/>
<dbReference type="Gene3D" id="3.40.50.1110">
    <property type="entry name" value="SGNH hydrolase"/>
    <property type="match status" value="1"/>
</dbReference>
<dbReference type="InterPro" id="IPR036514">
    <property type="entry name" value="SGNH_hydro_sf"/>
</dbReference>